<dbReference type="OrthoDB" id="9803456at2"/>
<evidence type="ECO:0000256" key="5">
    <source>
        <dbReference type="ARBA" id="ARBA00023136"/>
    </source>
</evidence>
<dbReference type="PANTHER" id="PTHR30606:SF10">
    <property type="entry name" value="PHOSPHATIDYLINOSITOL MANNOSIDE ACYLTRANSFERASE"/>
    <property type="match status" value="1"/>
</dbReference>
<keyword evidence="6" id="KW-0012">Acyltransferase</keyword>
<reference evidence="7 8" key="1">
    <citation type="submission" date="2019-10" db="EMBL/GenBank/DDBJ databases">
        <title>A soil myxobacterium in the family Polyangiaceae.</title>
        <authorList>
            <person name="Li Y."/>
            <person name="Wang J."/>
        </authorList>
    </citation>
    <scope>NUCLEOTIDE SEQUENCE [LARGE SCALE GENOMIC DNA]</scope>
    <source>
        <strain evidence="7 8">DSM 14734</strain>
    </source>
</reference>
<evidence type="ECO:0000256" key="6">
    <source>
        <dbReference type="ARBA" id="ARBA00023315"/>
    </source>
</evidence>
<evidence type="ECO:0000256" key="4">
    <source>
        <dbReference type="ARBA" id="ARBA00022679"/>
    </source>
</evidence>
<name>A0A6N7PH03_9BACT</name>
<gene>
    <name evidence="7" type="ORF">GF068_04985</name>
</gene>
<organism evidence="7 8">
    <name type="scientific">Polyangium spumosum</name>
    <dbReference type="NCBI Taxonomy" id="889282"/>
    <lineage>
        <taxon>Bacteria</taxon>
        <taxon>Pseudomonadati</taxon>
        <taxon>Myxococcota</taxon>
        <taxon>Polyangia</taxon>
        <taxon>Polyangiales</taxon>
        <taxon>Polyangiaceae</taxon>
        <taxon>Polyangium</taxon>
    </lineage>
</organism>
<dbReference type="GO" id="GO:0005886">
    <property type="term" value="C:plasma membrane"/>
    <property type="evidence" value="ECO:0007669"/>
    <property type="project" value="UniProtKB-SubCell"/>
</dbReference>
<comment type="caution">
    <text evidence="7">The sequence shown here is derived from an EMBL/GenBank/DDBJ whole genome shotgun (WGS) entry which is preliminary data.</text>
</comment>
<dbReference type="GO" id="GO:0016746">
    <property type="term" value="F:acyltransferase activity"/>
    <property type="evidence" value="ECO:0007669"/>
    <property type="project" value="UniProtKB-KW"/>
</dbReference>
<protein>
    <recommendedName>
        <fullName evidence="9">Lipid A biosynthesis acyltransferase</fullName>
    </recommendedName>
</protein>
<dbReference type="Proteomes" id="UP000440224">
    <property type="component" value="Unassembled WGS sequence"/>
</dbReference>
<dbReference type="EMBL" id="WJIE01000001">
    <property type="protein sequence ID" value="MRG91279.1"/>
    <property type="molecule type" value="Genomic_DNA"/>
</dbReference>
<keyword evidence="4" id="KW-0808">Transferase</keyword>
<keyword evidence="3" id="KW-0997">Cell inner membrane</keyword>
<evidence type="ECO:0008006" key="9">
    <source>
        <dbReference type="Google" id="ProtNLM"/>
    </source>
</evidence>
<comment type="subcellular location">
    <subcellularLocation>
        <location evidence="1">Cell inner membrane</location>
    </subcellularLocation>
</comment>
<sequence length="328" mass="35636">MNARGRADDSLGARAEGAPEALAVGPRGPLWMWLVARLVGLLPYHALRSFGAALGALVGGLLRVRRRHVEAAMTRAGVDAPRRAAAGMYRSLGAGLFELLWTAGRPAEPLDARLVVSARAAELFERALSRGRGVVVATAHTGNWDLAACAAAAWLRGRVGSEGRAPSLHVITKRLSWRALDRTWQRLRAERGVLLVDARGASARVREALARGDVVAMMIDQAPERAAGVAELPFLGAPAWCDLAPVLLASRARAPIVVAFGRRRDDGLHELDAFDLIEPEALASRADVVRVAARITDALAEFVKENPAQWLWLHRRWKGLSREKRRRS</sequence>
<dbReference type="AlphaFoldDB" id="A0A6N7PH03"/>
<evidence type="ECO:0000256" key="2">
    <source>
        <dbReference type="ARBA" id="ARBA00022475"/>
    </source>
</evidence>
<evidence type="ECO:0000256" key="1">
    <source>
        <dbReference type="ARBA" id="ARBA00004533"/>
    </source>
</evidence>
<keyword evidence="2" id="KW-1003">Cell membrane</keyword>
<keyword evidence="5" id="KW-0472">Membrane</keyword>
<evidence type="ECO:0000256" key="3">
    <source>
        <dbReference type="ARBA" id="ARBA00022519"/>
    </source>
</evidence>
<proteinExistence type="predicted"/>
<dbReference type="RefSeq" id="WP_153818091.1">
    <property type="nucleotide sequence ID" value="NZ_WJIE01000001.1"/>
</dbReference>
<dbReference type="InterPro" id="IPR004960">
    <property type="entry name" value="LipA_acyltrans"/>
</dbReference>
<dbReference type="GO" id="GO:0009247">
    <property type="term" value="P:glycolipid biosynthetic process"/>
    <property type="evidence" value="ECO:0007669"/>
    <property type="project" value="UniProtKB-ARBA"/>
</dbReference>
<dbReference type="PANTHER" id="PTHR30606">
    <property type="entry name" value="LIPID A BIOSYNTHESIS LAUROYL ACYLTRANSFERASE"/>
    <property type="match status" value="1"/>
</dbReference>
<dbReference type="Pfam" id="PF03279">
    <property type="entry name" value="Lip_A_acyltrans"/>
    <property type="match status" value="1"/>
</dbReference>
<evidence type="ECO:0000313" key="8">
    <source>
        <dbReference type="Proteomes" id="UP000440224"/>
    </source>
</evidence>
<evidence type="ECO:0000313" key="7">
    <source>
        <dbReference type="EMBL" id="MRG91279.1"/>
    </source>
</evidence>
<dbReference type="CDD" id="cd07984">
    <property type="entry name" value="LPLAT_LABLAT-like"/>
    <property type="match status" value="1"/>
</dbReference>
<keyword evidence="8" id="KW-1185">Reference proteome</keyword>
<accession>A0A6N7PH03</accession>